<evidence type="ECO:0000313" key="2">
    <source>
        <dbReference type="Proteomes" id="UP000322918"/>
    </source>
</evidence>
<name>A0A5M9GMA9_9SPHI</name>
<dbReference type="RefSeq" id="WP_141813407.1">
    <property type="nucleotide sequence ID" value="NZ_VFPL01000001.1"/>
</dbReference>
<organism evidence="1 2">
    <name type="scientific">Arcticibacter tournemirensis</name>
    <dbReference type="NCBI Taxonomy" id="699437"/>
    <lineage>
        <taxon>Bacteria</taxon>
        <taxon>Pseudomonadati</taxon>
        <taxon>Bacteroidota</taxon>
        <taxon>Sphingobacteriia</taxon>
        <taxon>Sphingobacteriales</taxon>
        <taxon>Sphingobacteriaceae</taxon>
        <taxon>Arcticibacter</taxon>
    </lineage>
</organism>
<keyword evidence="2" id="KW-1185">Reference proteome</keyword>
<dbReference type="Proteomes" id="UP000322918">
    <property type="component" value="Unassembled WGS sequence"/>
</dbReference>
<gene>
    <name evidence="1" type="ORF">F1649_21800</name>
</gene>
<dbReference type="InterPro" id="IPR020271">
    <property type="entry name" value="Uncharacterised_MJ1172"/>
</dbReference>
<accession>A0A5M9GMA9</accession>
<dbReference type="OrthoDB" id="798395at2"/>
<comment type="caution">
    <text evidence="1">The sequence shown here is derived from an EMBL/GenBank/DDBJ whole genome shotgun (WGS) entry which is preliminary data.</text>
</comment>
<dbReference type="AlphaFoldDB" id="A0A5M9GMA9"/>
<proteinExistence type="predicted"/>
<evidence type="ECO:0000313" key="1">
    <source>
        <dbReference type="EMBL" id="KAA8474927.1"/>
    </source>
</evidence>
<reference evidence="1 2" key="1">
    <citation type="submission" date="2019-09" db="EMBL/GenBank/DDBJ databases">
        <title>Pararcticibacter amylolyticus gen. nov., sp. nov., isolated from a rottenly hemp rope, and reclassification of Pedobacter tournemirensis as Pararcticibacter tournemirensis comb. nov.</title>
        <authorList>
            <person name="Cai Y."/>
        </authorList>
    </citation>
    <scope>NUCLEOTIDE SEQUENCE [LARGE SCALE GENOMIC DNA]</scope>
    <source>
        <strain evidence="1 2">TF5-37.2-LB10</strain>
    </source>
</reference>
<dbReference type="EMBL" id="VWNE01000056">
    <property type="protein sequence ID" value="KAA8474927.1"/>
    <property type="molecule type" value="Genomic_DNA"/>
</dbReference>
<dbReference type="Pfam" id="PF10884">
    <property type="entry name" value="DUF2683"/>
    <property type="match status" value="1"/>
</dbReference>
<sequence>MATLTVNIDNEKHLPVLKEFLVGLGLKFHIEADSESSYSDELKEKLDKRYQDYIDGSVSMISADDSRKRIQQILAAGRQK</sequence>
<protein>
    <submittedName>
        <fullName evidence="1">Uncharacterized protein</fullName>
    </submittedName>
</protein>